<dbReference type="AlphaFoldDB" id="A0A2I0WXY7"/>
<keyword evidence="7 9" id="KW-1133">Transmembrane helix</keyword>
<dbReference type="PANTHER" id="PTHR10778">
    <property type="entry name" value="SOLUTE CARRIER FAMILY 35 MEMBER B"/>
    <property type="match status" value="1"/>
</dbReference>
<name>A0A2I0WXY7_9ASPA</name>
<keyword evidence="4" id="KW-0050">Antiport</keyword>
<feature type="transmembrane region" description="Helical" evidence="9">
    <location>
        <begin position="12"/>
        <end position="33"/>
    </location>
</feature>
<dbReference type="EMBL" id="KZ502330">
    <property type="protein sequence ID" value="PKU80528.1"/>
    <property type="molecule type" value="Genomic_DNA"/>
</dbReference>
<comment type="similarity">
    <text evidence="2">Belongs to the nucleotide-sugar transporter family. UDP-galactose:UMP antiporter (TC 2.A.7.11) subfamily.</text>
</comment>
<dbReference type="GO" id="GO:0005460">
    <property type="term" value="F:UDP-glucose transmembrane transporter activity"/>
    <property type="evidence" value="ECO:0007669"/>
    <property type="project" value="TreeGrafter"/>
</dbReference>
<accession>A0A2I0WXY7</accession>
<protein>
    <submittedName>
        <fullName evidence="10">UDP-galactose/UDP-glucose transporter 3</fullName>
    </submittedName>
</protein>
<keyword evidence="11" id="KW-1185">Reference proteome</keyword>
<dbReference type="GO" id="GO:0005459">
    <property type="term" value="F:UDP-galactose transmembrane transporter activity"/>
    <property type="evidence" value="ECO:0007669"/>
    <property type="project" value="TreeGrafter"/>
</dbReference>
<evidence type="ECO:0000256" key="6">
    <source>
        <dbReference type="ARBA" id="ARBA00022824"/>
    </source>
</evidence>
<dbReference type="InterPro" id="IPR013657">
    <property type="entry name" value="SCL35B1-4/HUT1"/>
</dbReference>
<comment type="subcellular location">
    <subcellularLocation>
        <location evidence="1">Endoplasmic reticulum membrane</location>
        <topology evidence="1">Multi-pass membrane protein</topology>
    </subcellularLocation>
</comment>
<evidence type="ECO:0000256" key="4">
    <source>
        <dbReference type="ARBA" id="ARBA00022449"/>
    </source>
</evidence>
<evidence type="ECO:0000256" key="1">
    <source>
        <dbReference type="ARBA" id="ARBA00004477"/>
    </source>
</evidence>
<keyword evidence="3" id="KW-0813">Transport</keyword>
<evidence type="ECO:0000313" key="11">
    <source>
        <dbReference type="Proteomes" id="UP000233837"/>
    </source>
</evidence>
<gene>
    <name evidence="10" type="primary">UTR3</name>
    <name evidence="10" type="ORF">MA16_Dca027013</name>
</gene>
<evidence type="ECO:0000256" key="9">
    <source>
        <dbReference type="SAM" id="Phobius"/>
    </source>
</evidence>
<evidence type="ECO:0000256" key="3">
    <source>
        <dbReference type="ARBA" id="ARBA00022448"/>
    </source>
</evidence>
<keyword evidence="10" id="KW-0762">Sugar transport</keyword>
<evidence type="ECO:0000313" key="10">
    <source>
        <dbReference type="EMBL" id="PKU80528.1"/>
    </source>
</evidence>
<dbReference type="PANTHER" id="PTHR10778:SF10">
    <property type="entry name" value="SOLUTE CARRIER FAMILY 35 MEMBER B1"/>
    <property type="match status" value="1"/>
</dbReference>
<keyword evidence="5 9" id="KW-0812">Transmembrane</keyword>
<dbReference type="GO" id="GO:0000139">
    <property type="term" value="C:Golgi membrane"/>
    <property type="evidence" value="ECO:0007669"/>
    <property type="project" value="TreeGrafter"/>
</dbReference>
<keyword evidence="6" id="KW-0256">Endoplasmic reticulum</keyword>
<dbReference type="Pfam" id="PF08449">
    <property type="entry name" value="UAA"/>
    <property type="match status" value="1"/>
</dbReference>
<evidence type="ECO:0000256" key="2">
    <source>
        <dbReference type="ARBA" id="ARBA00008349"/>
    </source>
</evidence>
<evidence type="ECO:0000256" key="8">
    <source>
        <dbReference type="ARBA" id="ARBA00023136"/>
    </source>
</evidence>
<reference evidence="10 11" key="2">
    <citation type="journal article" date="2017" name="Nature">
        <title>The Apostasia genome and the evolution of orchids.</title>
        <authorList>
            <person name="Zhang G.Q."/>
            <person name="Liu K.W."/>
            <person name="Li Z."/>
            <person name="Lohaus R."/>
            <person name="Hsiao Y.Y."/>
            <person name="Niu S.C."/>
            <person name="Wang J.Y."/>
            <person name="Lin Y.C."/>
            <person name="Xu Q."/>
            <person name="Chen L.J."/>
            <person name="Yoshida K."/>
            <person name="Fujiwara S."/>
            <person name="Wang Z.W."/>
            <person name="Zhang Y.Q."/>
            <person name="Mitsuda N."/>
            <person name="Wang M."/>
            <person name="Liu G.H."/>
            <person name="Pecoraro L."/>
            <person name="Huang H.X."/>
            <person name="Xiao X.J."/>
            <person name="Lin M."/>
            <person name="Wu X.Y."/>
            <person name="Wu W.L."/>
            <person name="Chen Y.Y."/>
            <person name="Chang S.B."/>
            <person name="Sakamoto S."/>
            <person name="Ohme-Takagi M."/>
            <person name="Yagi M."/>
            <person name="Zeng S.J."/>
            <person name="Shen C.Y."/>
            <person name="Yeh C.M."/>
            <person name="Luo Y.B."/>
            <person name="Tsai W.C."/>
            <person name="Van de Peer Y."/>
            <person name="Liu Z.J."/>
        </authorList>
    </citation>
    <scope>NUCLEOTIDE SEQUENCE [LARGE SCALE GENOMIC DNA]</scope>
    <source>
        <tissue evidence="10">The whole plant</tissue>
    </source>
</reference>
<dbReference type="GO" id="GO:0005789">
    <property type="term" value="C:endoplasmic reticulum membrane"/>
    <property type="evidence" value="ECO:0007669"/>
    <property type="project" value="UniProtKB-SubCell"/>
</dbReference>
<keyword evidence="8 9" id="KW-0472">Membrane</keyword>
<dbReference type="GO" id="GO:0015297">
    <property type="term" value="F:antiporter activity"/>
    <property type="evidence" value="ECO:0007669"/>
    <property type="project" value="UniProtKB-KW"/>
</dbReference>
<reference evidence="10 11" key="1">
    <citation type="journal article" date="2016" name="Sci. Rep.">
        <title>The Dendrobium catenatum Lindl. genome sequence provides insights into polysaccharide synthase, floral development and adaptive evolution.</title>
        <authorList>
            <person name="Zhang G.Q."/>
            <person name="Xu Q."/>
            <person name="Bian C."/>
            <person name="Tsai W.C."/>
            <person name="Yeh C.M."/>
            <person name="Liu K.W."/>
            <person name="Yoshida K."/>
            <person name="Zhang L.S."/>
            <person name="Chang S.B."/>
            <person name="Chen F."/>
            <person name="Shi Y."/>
            <person name="Su Y.Y."/>
            <person name="Zhang Y.Q."/>
            <person name="Chen L.J."/>
            <person name="Yin Y."/>
            <person name="Lin M."/>
            <person name="Huang H."/>
            <person name="Deng H."/>
            <person name="Wang Z.W."/>
            <person name="Zhu S.L."/>
            <person name="Zhao X."/>
            <person name="Deng C."/>
            <person name="Niu S.C."/>
            <person name="Huang J."/>
            <person name="Wang M."/>
            <person name="Liu G.H."/>
            <person name="Yang H.J."/>
            <person name="Xiao X.J."/>
            <person name="Hsiao Y.Y."/>
            <person name="Wu W.L."/>
            <person name="Chen Y.Y."/>
            <person name="Mitsuda N."/>
            <person name="Ohme-Takagi M."/>
            <person name="Luo Y.B."/>
            <person name="Van de Peer Y."/>
            <person name="Liu Z.J."/>
        </authorList>
    </citation>
    <scope>NUCLEOTIDE SEQUENCE [LARGE SCALE GENOMIC DNA]</scope>
    <source>
        <tissue evidence="10">The whole plant</tissue>
    </source>
</reference>
<sequence length="167" mass="18975">MLMGALVYGIKYALPEYICNFFIGGGVPAFALYKTSSKAISKLAHLNAPYGYGLCFLNLIFDDLTNATQDYFKRKYATDYAAVSFCKEHSEVAWDILMFYLYGAVGQNFIFFTINSFGSRSCQYYHHDDSQVSKHCSILFAEWESSISKAMSGHFHDFLGLPYNIFL</sequence>
<dbReference type="Proteomes" id="UP000233837">
    <property type="component" value="Unassembled WGS sequence"/>
</dbReference>
<evidence type="ECO:0000256" key="5">
    <source>
        <dbReference type="ARBA" id="ARBA00022692"/>
    </source>
</evidence>
<organism evidence="10 11">
    <name type="scientific">Dendrobium catenatum</name>
    <dbReference type="NCBI Taxonomy" id="906689"/>
    <lineage>
        <taxon>Eukaryota</taxon>
        <taxon>Viridiplantae</taxon>
        <taxon>Streptophyta</taxon>
        <taxon>Embryophyta</taxon>
        <taxon>Tracheophyta</taxon>
        <taxon>Spermatophyta</taxon>
        <taxon>Magnoliopsida</taxon>
        <taxon>Liliopsida</taxon>
        <taxon>Asparagales</taxon>
        <taxon>Orchidaceae</taxon>
        <taxon>Epidendroideae</taxon>
        <taxon>Malaxideae</taxon>
        <taxon>Dendrobiinae</taxon>
        <taxon>Dendrobium</taxon>
    </lineage>
</organism>
<proteinExistence type="inferred from homology"/>
<evidence type="ECO:0000256" key="7">
    <source>
        <dbReference type="ARBA" id="ARBA00022989"/>
    </source>
</evidence>